<dbReference type="InterPro" id="IPR034085">
    <property type="entry name" value="TOG"/>
</dbReference>
<evidence type="ECO:0000313" key="5">
    <source>
        <dbReference type="EMBL" id="GMH52238.1"/>
    </source>
</evidence>
<dbReference type="EMBL" id="BRXZ01000731">
    <property type="protein sequence ID" value="GMH52238.1"/>
    <property type="molecule type" value="Genomic_DNA"/>
</dbReference>
<dbReference type="InterPro" id="IPR057546">
    <property type="entry name" value="HEAT_GCN1"/>
</dbReference>
<dbReference type="InterPro" id="IPR011989">
    <property type="entry name" value="ARM-like"/>
</dbReference>
<gene>
    <name evidence="5" type="ORF">TrRE_jg9302</name>
</gene>
<dbReference type="Pfam" id="PF24987">
    <property type="entry name" value="HEAT_EF3_N"/>
    <property type="match status" value="1"/>
</dbReference>
<feature type="region of interest" description="Disordered" evidence="3">
    <location>
        <begin position="364"/>
        <end position="415"/>
    </location>
</feature>
<feature type="repeat" description="HEAT" evidence="2">
    <location>
        <begin position="1380"/>
        <end position="1417"/>
    </location>
</feature>
<organism evidence="5 6">
    <name type="scientific">Triparma retinervis</name>
    <dbReference type="NCBI Taxonomy" id="2557542"/>
    <lineage>
        <taxon>Eukaryota</taxon>
        <taxon>Sar</taxon>
        <taxon>Stramenopiles</taxon>
        <taxon>Ochrophyta</taxon>
        <taxon>Bolidophyceae</taxon>
        <taxon>Parmales</taxon>
        <taxon>Triparmaceae</taxon>
        <taxon>Triparma</taxon>
    </lineage>
</organism>
<dbReference type="GO" id="GO:0034198">
    <property type="term" value="P:cellular response to amino acid starvation"/>
    <property type="evidence" value="ECO:0007669"/>
    <property type="project" value="TreeGrafter"/>
</dbReference>
<dbReference type="Proteomes" id="UP001165082">
    <property type="component" value="Unassembled WGS sequence"/>
</dbReference>
<dbReference type="Pfam" id="PF23271">
    <property type="entry name" value="HEAT_GCN1"/>
    <property type="match status" value="1"/>
</dbReference>
<feature type="repeat" description="HEAT" evidence="2">
    <location>
        <begin position="1260"/>
        <end position="1298"/>
    </location>
</feature>
<dbReference type="InterPro" id="IPR016024">
    <property type="entry name" value="ARM-type_fold"/>
</dbReference>
<accession>A0A9W6ZJL4</accession>
<dbReference type="PANTHER" id="PTHR23346:SF7">
    <property type="entry name" value="STALLED RIBOSOME SENSOR GCN1"/>
    <property type="match status" value="1"/>
</dbReference>
<sequence>TKVLPKTSSTPANQALAYKLLLLLHFHHPDSVPPTLILPALTSALSTLPPKPTASQTQNVRAQLDSLTVLYSSGSTIPASLVPSLTKLVTTALSSKSTLPQLEAIMSLRLLTLSPLPLDSPLEKAFTSPSSFLYASSLTNSGDPLVKHVPHVFLNYASNSPANDIFGTSPSLASSTLAFLLTHPTSGAVRRSSLSVLHSLLPHLDVVPTPLDPKTPLDMLGNALHQLVITKGKKEVKTKRDQASARFAIEPCDERPRASKTLFDSILPLYAKNIVEDATFPAALTKVVIAAASSSNEHLSNAAVNLVSALTEVSGVYDPEFDDASDFAPHVPATHSFIINLLAPEIIESLKKVKSAVEEVTTEEIEVYEHPEGELFEVESSSSSSTSTSSSKPAASKSANVKKSTKTRKGKGNFGADFEDEEWEREVKKELEKKKPNKAVPTTRTYTPAEVKIIKSQSTSRASTSSLFSTYCSHLSLISAIADTDCGIGNSCLPSFVETVLDLSRPPLPPQPLREPAFAALVSLCSTIYEAIVDSPPPLSGNSFNLVFPVLKAALIGQKRSSQVADSALSILHLHAPVLPTSPPVHALRRQMTEAILSLLSHDRHKTFTNPTPSEALQSIFDTSDLSTPVSTSELSPLLNDQGALGRKSAQIAALLALSTVASYQSLSANPLIESRVFSLRYSADSDISAAADATYASLKGSSPSPDAPPLPPSKLLAIPLINLLTSSPSTPTALAAFTSLHPSTIPTVLSKLLFTYVSSFPTKFPTSDSKSSRNSKSSLEAQFLAPPSASKKGGDGSSTPDSAALQTSRAGVMTAICEIADFKPTPPLDSEHVSLLTTFILSYALTDPFDSIRAKGVEAGRKIVKSFGATNLPYLLPLLEATLSSGKPPPPPPSSSSSIDLAKVVNQVWATDYRKEGAVVLLGSAALHLAEDDAKIASTIALLMDALDTPSESVQSSVATVLSPLMKKGDTKDRAEEIIDTLMKKTLKEPKLAPRRGAAFGIASVVKGFGIASLKKYEVVTRLMDAMTCTYAVSKEGALFAVELLCERLGLLFEPYIIVLLPALLKTFGDSSDHVRSAASNTAGLIMSKLSAHGVKLVMPAVLKAFDEDSWRAKQASIRMLGAMTNCAPKQLASCLPKIVPKLTEAFSDTHPKVKASAEVALQSIVTVIRNPEVASLSKVLLKALVDPANSTKRGLEGLLSTEFLHAIDAPSLALLIPVLQRGLKDKSGVAKRQSALIIGNMVTMCNDPKDFAPYMATLLPGLKATLLDPIPDVRTTASKSVGSLARGLGVEQLPDLEPWLRETLKSEDGTSVERSGAAQGLCEYLVAKGGNTIFEVMTNELIPLSTHPKATTREGILWVLTFLPNVLNQNYAALIDPSLPALLSGLSDESEPVREVAMRAGRVLIRSMGKTHTSKILPALENGLLNDNYRIRMASLNLIGDLLSLLGGVQISGVGSEDDTKGAEKAQAQIALALGSETRARVLARLYMSRSDTSSVVRQGAIQVWKTVVSVTPRTLREILPVLISHVVEALASNNSEMTTVAGRCLGDIVKKLGDSVLPEVIPILQNALYEGDETTRRGVCVGLSEIIEGGSKEVITKFMDTVSAAVRDALCDPDDGVRRLAAGCFQQLCSTVGGSSVTEIIVPSLLVKLEKGSQEGGEEDGRRALLGLKEVLRIRSRELLPYLVPKLLSDGITTKNAVILSNVIEATGHAIHMHLLTIIPGVTIALSECGAEDADRMQELQGVVKSLSSNIAEDGVNWLVSELAKKCGHDKPHVRKAAVYMLGVFAEERKVYGDFSEQVPILLREVLNRLVDVDDEVLSANSTALTSVMKSVPPEELVKHVEFSHNLINSLVSEARRKKGGVGDGQFLMPGFCRKKGLDALIPMYHHAVLNAGTRGIAAKGIGELIEMTDCAFLAATVVVKFVGPLIRVVGDRNEASTKSAIIATLHVILNKAGKALRAFVPQLQTTFLKALGDTHRSVRLAAAQALGDLMTLASRVDPLITELTNQSLTASVAAVQTAHLQALSRVLSAGGSKSKKPEVIEAAFEAAKQLVGAENEGVRLGAGDVLGACIVLLGQSKGLEVLEGEGEADGAKRAVLIRCALENLDLELVPDELMDRLGGEVIAFAGDVGGKGASRCAGCRALGILMSPSNVSNFGPTVIRNLTIEDGMDDINVATLVGLKAAGIRNPGMFLSPDSFKMVSAAVNLSKLGNSRTQYVSNKFLYAAFGIGDGRDGVDKFAKLAGGDVGRMARELASKVVAKLKDCYLEDDL</sequence>
<dbReference type="SUPFAM" id="SSF48371">
    <property type="entry name" value="ARM repeat"/>
    <property type="match status" value="3"/>
</dbReference>
<dbReference type="SMART" id="SM01349">
    <property type="entry name" value="TOG"/>
    <property type="match status" value="2"/>
</dbReference>
<evidence type="ECO:0000256" key="3">
    <source>
        <dbReference type="SAM" id="MobiDB-lite"/>
    </source>
</evidence>
<name>A0A9W6ZJL4_9STRA</name>
<feature type="repeat" description="HEAT" evidence="2">
    <location>
        <begin position="1418"/>
        <end position="1454"/>
    </location>
</feature>
<dbReference type="OrthoDB" id="5148094at2759"/>
<comment type="caution">
    <text evidence="5">The sequence shown here is derived from an EMBL/GenBank/DDBJ whole genome shotgun (WGS) entry which is preliminary data.</text>
</comment>
<dbReference type="GO" id="GO:0005829">
    <property type="term" value="C:cytosol"/>
    <property type="evidence" value="ECO:0007669"/>
    <property type="project" value="TreeGrafter"/>
</dbReference>
<keyword evidence="1" id="KW-0677">Repeat</keyword>
<dbReference type="Pfam" id="PF02985">
    <property type="entry name" value="HEAT"/>
    <property type="match status" value="1"/>
</dbReference>
<feature type="domain" description="TOG" evidence="4">
    <location>
        <begin position="965"/>
        <end position="1199"/>
    </location>
</feature>
<evidence type="ECO:0000259" key="4">
    <source>
        <dbReference type="SMART" id="SM01349"/>
    </source>
</evidence>
<feature type="compositionally biased region" description="Low complexity" evidence="3">
    <location>
        <begin position="380"/>
        <end position="402"/>
    </location>
</feature>
<dbReference type="Pfam" id="PF24984">
    <property type="entry name" value="HEAT_EF3_GNC1"/>
    <property type="match status" value="1"/>
</dbReference>
<keyword evidence="6" id="KW-1185">Reference proteome</keyword>
<evidence type="ECO:0000256" key="2">
    <source>
        <dbReference type="PROSITE-ProRule" id="PRU00103"/>
    </source>
</evidence>
<reference evidence="5" key="1">
    <citation type="submission" date="2022-07" db="EMBL/GenBank/DDBJ databases">
        <title>Genome analysis of Parmales, a sister group of diatoms, reveals the evolutionary specialization of diatoms from phago-mixotrophs to photoautotrophs.</title>
        <authorList>
            <person name="Ban H."/>
            <person name="Sato S."/>
            <person name="Yoshikawa S."/>
            <person name="Kazumasa Y."/>
            <person name="Nakamura Y."/>
            <person name="Ichinomiya M."/>
            <person name="Saitoh K."/>
            <person name="Sato N."/>
            <person name="Blanc-Mathieu R."/>
            <person name="Endo H."/>
            <person name="Kuwata A."/>
            <person name="Ogata H."/>
        </authorList>
    </citation>
    <scope>NUCLEOTIDE SEQUENCE</scope>
</reference>
<feature type="repeat" description="HEAT" evidence="2">
    <location>
        <begin position="1061"/>
        <end position="1097"/>
    </location>
</feature>
<dbReference type="InterPro" id="IPR021133">
    <property type="entry name" value="HEAT_type_2"/>
</dbReference>
<feature type="repeat" description="HEAT" evidence="2">
    <location>
        <begin position="1140"/>
        <end position="1178"/>
    </location>
</feature>
<dbReference type="InterPro" id="IPR000357">
    <property type="entry name" value="HEAT"/>
</dbReference>
<dbReference type="PROSITE" id="PS50077">
    <property type="entry name" value="HEAT_REPEAT"/>
    <property type="match status" value="5"/>
</dbReference>
<dbReference type="Gene3D" id="1.25.10.10">
    <property type="entry name" value="Leucine-rich Repeat Variant"/>
    <property type="match status" value="5"/>
</dbReference>
<dbReference type="GO" id="GO:0019887">
    <property type="term" value="F:protein kinase regulator activity"/>
    <property type="evidence" value="ECO:0007669"/>
    <property type="project" value="TreeGrafter"/>
</dbReference>
<protein>
    <recommendedName>
        <fullName evidence="4">TOG domain-containing protein</fullName>
    </recommendedName>
</protein>
<evidence type="ECO:0000256" key="1">
    <source>
        <dbReference type="ARBA" id="ARBA00022737"/>
    </source>
</evidence>
<feature type="domain" description="TOG" evidence="4">
    <location>
        <begin position="1887"/>
        <end position="2114"/>
    </location>
</feature>
<proteinExistence type="predicted"/>
<evidence type="ECO:0000313" key="6">
    <source>
        <dbReference type="Proteomes" id="UP001165082"/>
    </source>
</evidence>
<dbReference type="GO" id="GO:0006417">
    <property type="term" value="P:regulation of translation"/>
    <property type="evidence" value="ECO:0007669"/>
    <property type="project" value="TreeGrafter"/>
</dbReference>
<dbReference type="PANTHER" id="PTHR23346">
    <property type="entry name" value="TRANSLATIONAL ACTIVATOR GCN1-RELATED"/>
    <property type="match status" value="1"/>
</dbReference>
<feature type="region of interest" description="Disordered" evidence="3">
    <location>
        <begin position="787"/>
        <end position="806"/>
    </location>
</feature>
<feature type="non-terminal residue" evidence="5">
    <location>
        <position position="1"/>
    </location>
</feature>